<keyword evidence="2" id="KW-1185">Reference proteome</keyword>
<evidence type="ECO:0008006" key="3">
    <source>
        <dbReference type="Google" id="ProtNLM"/>
    </source>
</evidence>
<dbReference type="STRING" id="1477437.SAMN05444682_11339"/>
<organism evidence="1 2">
    <name type="scientific">Parapedobacter indicus</name>
    <dbReference type="NCBI Taxonomy" id="1477437"/>
    <lineage>
        <taxon>Bacteria</taxon>
        <taxon>Pseudomonadati</taxon>
        <taxon>Bacteroidota</taxon>
        <taxon>Sphingobacteriia</taxon>
        <taxon>Sphingobacteriales</taxon>
        <taxon>Sphingobacteriaceae</taxon>
        <taxon>Parapedobacter</taxon>
    </lineage>
</organism>
<dbReference type="PROSITE" id="PS51257">
    <property type="entry name" value="PROKAR_LIPOPROTEIN"/>
    <property type="match status" value="1"/>
</dbReference>
<dbReference type="EMBL" id="FOQO01000013">
    <property type="protein sequence ID" value="SFJ73023.1"/>
    <property type="molecule type" value="Genomic_DNA"/>
</dbReference>
<dbReference type="Proteomes" id="UP000198670">
    <property type="component" value="Unassembled WGS sequence"/>
</dbReference>
<accession>A0A1I3TRB8</accession>
<dbReference type="AlphaFoldDB" id="A0A1I3TRB8"/>
<evidence type="ECO:0000313" key="1">
    <source>
        <dbReference type="EMBL" id="SFJ73023.1"/>
    </source>
</evidence>
<sequence length="43" mass="5128">MKVNLFSLAILSLFFTFQACDKAEHYRRIHSHVLFQNSFLLKL</sequence>
<name>A0A1I3TRB8_9SPHI</name>
<evidence type="ECO:0000313" key="2">
    <source>
        <dbReference type="Proteomes" id="UP000198670"/>
    </source>
</evidence>
<gene>
    <name evidence="1" type="ORF">SAMN05444682_11339</name>
</gene>
<protein>
    <recommendedName>
        <fullName evidence="3">Lipoprotein</fullName>
    </recommendedName>
</protein>
<proteinExistence type="predicted"/>
<reference evidence="1 2" key="1">
    <citation type="submission" date="2016-10" db="EMBL/GenBank/DDBJ databases">
        <authorList>
            <person name="de Groot N.N."/>
        </authorList>
    </citation>
    <scope>NUCLEOTIDE SEQUENCE [LARGE SCALE GENOMIC DNA]</scope>
    <source>
        <strain evidence="1 2">RK1</strain>
    </source>
</reference>